<feature type="region of interest" description="Disordered" evidence="8">
    <location>
        <begin position="1"/>
        <end position="20"/>
    </location>
</feature>
<keyword evidence="4" id="KW-0677">Repeat</keyword>
<evidence type="ECO:0008006" key="13">
    <source>
        <dbReference type="Google" id="ProtNLM"/>
    </source>
</evidence>
<sequence>MTSVFSSMVLPSTRRQASQEEPKFIDEGLFPNIAIPEEADLRILNNALRALLEVFPNVQPEVLREMLSRVSETSRMEIVTEQLLKNETKWVQGRYRREGDAISNRKKVMVRQSQQDQNMVLPKEETFRNQAYKVAVKDALYDEFKGLSHSTIKAVLAECNYYYTPARTALLSISSKSWRSSLTNFFFRRKTPSADHHPLVTWSSGSGSLASSGKRERAPRLLPTKNAELNQELYENLLAPALAKEREAQEIVDHALAHQLSEQEATEAEEEYDCECCYSTVTINHITVCNGGGHFLCFRCVTHTINEAIYGQGWTKSIDLSTGSLRCMAPLSDGECNGCVPLELVRRAVEDKDSGKQTMQRLHDRVASESLLQSKLQIVHCPFCSYAEVDELSLRGHHIQWSFRNPKELSLLSAWATFMLASSWPSVFEYLLPLTAVAFLSSYYLPNPFISPLIRMSRKARGLRLTCRSPSCGKQSCLHCHSLWRDVHECYSSQLSNLQQALESAMTGAIKRTCPKCNMSFVKSAGCNKLVCVCGYQMCYLCRADLGQEGYHHFCQHFRATGGQCKECEKCDLYRNEDETAVVKKAREVAEKEWWENEGKGVSKDLVLKSQPLLGADWWDWRAWENWIDMLVERLVVVRV</sequence>
<protein>
    <recommendedName>
        <fullName evidence="13">RING-type domain-containing protein</fullName>
    </recommendedName>
</protein>
<feature type="domain" description="RING-type" evidence="10">
    <location>
        <begin position="270"/>
        <end position="569"/>
    </location>
</feature>
<organism evidence="11 12">
    <name type="scientific">Venturia nashicola</name>
    <dbReference type="NCBI Taxonomy" id="86259"/>
    <lineage>
        <taxon>Eukaryota</taxon>
        <taxon>Fungi</taxon>
        <taxon>Dikarya</taxon>
        <taxon>Ascomycota</taxon>
        <taxon>Pezizomycotina</taxon>
        <taxon>Dothideomycetes</taxon>
        <taxon>Pleosporomycetidae</taxon>
        <taxon>Venturiales</taxon>
        <taxon>Venturiaceae</taxon>
        <taxon>Venturia</taxon>
    </lineage>
</organism>
<dbReference type="AlphaFoldDB" id="A0A4Z1P9N4"/>
<dbReference type="OrthoDB" id="10009520at2759"/>
<evidence type="ECO:0000256" key="2">
    <source>
        <dbReference type="ARBA" id="ARBA00022679"/>
    </source>
</evidence>
<dbReference type="InterPro" id="IPR003892">
    <property type="entry name" value="CUE"/>
</dbReference>
<reference evidence="11 12" key="1">
    <citation type="submission" date="2019-04" db="EMBL/GenBank/DDBJ databases">
        <title>High contiguity whole genome sequence and gene annotation resource for two Venturia nashicola isolates.</title>
        <authorList>
            <person name="Prokchorchik M."/>
            <person name="Won K."/>
            <person name="Lee Y."/>
            <person name="Choi E.D."/>
            <person name="Segonzac C."/>
            <person name="Sohn K.H."/>
        </authorList>
    </citation>
    <scope>NUCLEOTIDE SEQUENCE [LARGE SCALE GENOMIC DNA]</scope>
    <source>
        <strain evidence="11 12">PRI2</strain>
    </source>
</reference>
<feature type="domain" description="CUE" evidence="9">
    <location>
        <begin position="43"/>
        <end position="88"/>
    </location>
</feature>
<dbReference type="EMBL" id="SNSC02000006">
    <property type="protein sequence ID" value="TID23649.1"/>
    <property type="molecule type" value="Genomic_DNA"/>
</dbReference>
<dbReference type="Pfam" id="PF26112">
    <property type="entry name" value="UBA_RNF216"/>
    <property type="match status" value="1"/>
</dbReference>
<dbReference type="GO" id="GO:0016740">
    <property type="term" value="F:transferase activity"/>
    <property type="evidence" value="ECO:0007669"/>
    <property type="project" value="UniProtKB-KW"/>
</dbReference>
<dbReference type="Pfam" id="PF26200">
    <property type="entry name" value="Rcat_RNF216"/>
    <property type="match status" value="1"/>
</dbReference>
<keyword evidence="6" id="KW-0833">Ubl conjugation pathway</keyword>
<dbReference type="InterPro" id="IPR044066">
    <property type="entry name" value="TRIAD_supradom"/>
</dbReference>
<keyword evidence="12" id="KW-1185">Reference proteome</keyword>
<dbReference type="Pfam" id="PF26191">
    <property type="entry name" value="RING-HC_RBR_RNF216"/>
    <property type="match status" value="1"/>
</dbReference>
<keyword evidence="2" id="KW-0808">Transferase</keyword>
<dbReference type="CDD" id="cd20353">
    <property type="entry name" value="Rcat_RBR_RNF216"/>
    <property type="match status" value="1"/>
</dbReference>
<evidence type="ECO:0000256" key="8">
    <source>
        <dbReference type="SAM" id="MobiDB-lite"/>
    </source>
</evidence>
<evidence type="ECO:0000256" key="3">
    <source>
        <dbReference type="ARBA" id="ARBA00022723"/>
    </source>
</evidence>
<keyword evidence="7" id="KW-0862">Zinc</keyword>
<evidence type="ECO:0000256" key="4">
    <source>
        <dbReference type="ARBA" id="ARBA00022737"/>
    </source>
</evidence>
<dbReference type="InterPro" id="IPR047546">
    <property type="entry name" value="Rcat_RBR_RNF216"/>
</dbReference>
<accession>A0A4Z1P9N4</accession>
<proteinExistence type="predicted"/>
<evidence type="ECO:0000259" key="9">
    <source>
        <dbReference type="PROSITE" id="PS51140"/>
    </source>
</evidence>
<gene>
    <name evidence="11" type="ORF">E6O75_ATG03285</name>
</gene>
<dbReference type="SUPFAM" id="SSF57850">
    <property type="entry name" value="RING/U-box"/>
    <property type="match status" value="1"/>
</dbReference>
<keyword evidence="3" id="KW-0479">Metal-binding</keyword>
<name>A0A4Z1P9N4_9PEZI</name>
<comment type="pathway">
    <text evidence="1">Protein modification; protein ubiquitination.</text>
</comment>
<evidence type="ECO:0000256" key="1">
    <source>
        <dbReference type="ARBA" id="ARBA00004906"/>
    </source>
</evidence>
<dbReference type="PANTHER" id="PTHR22770">
    <property type="entry name" value="UBIQUITIN CONJUGATING ENZYME 7 INTERACTING PROTEIN-RELATED"/>
    <property type="match status" value="1"/>
</dbReference>
<dbReference type="PROSITE" id="PS51873">
    <property type="entry name" value="TRIAD"/>
    <property type="match status" value="1"/>
</dbReference>
<dbReference type="GO" id="GO:0008270">
    <property type="term" value="F:zinc ion binding"/>
    <property type="evidence" value="ECO:0007669"/>
    <property type="project" value="UniProtKB-KW"/>
</dbReference>
<evidence type="ECO:0000256" key="7">
    <source>
        <dbReference type="ARBA" id="ARBA00022833"/>
    </source>
</evidence>
<dbReference type="InterPro" id="IPR058758">
    <property type="entry name" value="UBA_RNF216"/>
</dbReference>
<dbReference type="GO" id="GO:0043130">
    <property type="term" value="F:ubiquitin binding"/>
    <property type="evidence" value="ECO:0007669"/>
    <property type="project" value="InterPro"/>
</dbReference>
<feature type="compositionally biased region" description="Polar residues" evidence="8">
    <location>
        <begin position="1"/>
        <end position="16"/>
    </location>
</feature>
<evidence type="ECO:0000313" key="11">
    <source>
        <dbReference type="EMBL" id="TID23649.1"/>
    </source>
</evidence>
<dbReference type="InterPro" id="IPR051628">
    <property type="entry name" value="LUBAC_E3_Ligases"/>
</dbReference>
<evidence type="ECO:0000313" key="12">
    <source>
        <dbReference type="Proteomes" id="UP000298493"/>
    </source>
</evidence>
<dbReference type="PANTHER" id="PTHR22770:SF42">
    <property type="entry name" value="FINGER PROTEIN (ZIN), PUTATIVE (AFU_ORTHOLOGUE AFUA_4G03910)-RELATED"/>
    <property type="match status" value="1"/>
</dbReference>
<dbReference type="InterPro" id="IPR047544">
    <property type="entry name" value="RING-HC_RBR_RNF216"/>
</dbReference>
<evidence type="ECO:0000256" key="6">
    <source>
        <dbReference type="ARBA" id="ARBA00022786"/>
    </source>
</evidence>
<evidence type="ECO:0000256" key="5">
    <source>
        <dbReference type="ARBA" id="ARBA00022771"/>
    </source>
</evidence>
<comment type="caution">
    <text evidence="11">The sequence shown here is derived from an EMBL/GenBank/DDBJ whole genome shotgun (WGS) entry which is preliminary data.</text>
</comment>
<dbReference type="STRING" id="86259.A0A4Z1P9N4"/>
<keyword evidence="5" id="KW-0863">Zinc-finger</keyword>
<evidence type="ECO:0000259" key="10">
    <source>
        <dbReference type="PROSITE" id="PS51873"/>
    </source>
</evidence>
<dbReference type="Gene3D" id="1.20.120.1750">
    <property type="match status" value="1"/>
</dbReference>
<dbReference type="Proteomes" id="UP000298493">
    <property type="component" value="Unassembled WGS sequence"/>
</dbReference>
<dbReference type="PROSITE" id="PS51140">
    <property type="entry name" value="CUE"/>
    <property type="match status" value="1"/>
</dbReference>